<protein>
    <submittedName>
        <fullName evidence="1">Metallo-dependent phosphatase</fullName>
    </submittedName>
</protein>
<reference evidence="2" key="1">
    <citation type="journal article" date="2024" name="Viruses">
        <title>New Genera and Species of Caulobacter and Brevundimonas Bacteriophages Provide Insights into Phage Genome Evolution.</title>
        <authorList>
            <person name="Ely B."/>
            <person name="Hils M."/>
            <person name="Clarke A."/>
            <person name="Albert M."/>
            <person name="Holness N."/>
            <person name="Lenski J."/>
            <person name="Mohammadi T."/>
        </authorList>
    </citation>
    <scope>NUCLEOTIDE SEQUENCE [LARGE SCALE GENOMIC DNA]</scope>
</reference>
<proteinExistence type="predicted"/>
<dbReference type="InterPro" id="IPR029052">
    <property type="entry name" value="Metallo-depent_PP-like"/>
</dbReference>
<accession>A0AA96PRH2</accession>
<organism evidence="1 2">
    <name type="scientific">Caulobacter phage Quill_5.2</name>
    <dbReference type="NCBI Taxonomy" id="3075108"/>
    <lineage>
        <taxon>Viruses</taxon>
        <taxon>Duplodnaviria</taxon>
        <taxon>Heunggongvirae</taxon>
        <taxon>Uroviricota</taxon>
        <taxon>Caudoviricetes</taxon>
        <taxon>Autographivirales</taxon>
        <taxon>Autonotataviridae</taxon>
        <taxon>Lullwatervirus</taxon>
        <taxon>Lullwatervirus quill52</taxon>
    </lineage>
</organism>
<evidence type="ECO:0000313" key="1">
    <source>
        <dbReference type="EMBL" id="WNV48159.1"/>
    </source>
</evidence>
<name>A0AA96PRH2_9CAUD</name>
<evidence type="ECO:0000313" key="2">
    <source>
        <dbReference type="Proteomes" id="UP001301924"/>
    </source>
</evidence>
<dbReference type="EMBL" id="OR260090">
    <property type="protein sequence ID" value="WNV48159.1"/>
    <property type="molecule type" value="Genomic_DNA"/>
</dbReference>
<dbReference type="SUPFAM" id="SSF56300">
    <property type="entry name" value="Metallo-dependent phosphatases"/>
    <property type="match status" value="1"/>
</dbReference>
<sequence length="369" mass="41302">MTSEGRGKVTTQLLVAWVRRFDDTDFDGYDRARNLQSTRLARNENTKLRADVRALSEALGTKEDFVAALERIVDEMPQRPPVEHKKFIGGQVGTPMTVELLLSDLQIGKLGPNYNTQIARKRLYEYGRAACFKIEQQQSLGYRVERIVLAIIGDIIESDKKHKNSARATDTGTAEQIYDALEGLFEFVIEPLAKLGITLDIIGVTGNHDHDDHGINMFEPGKAHLSWPLYKGLELLSRRAGYTNVSWDIPDGSYAIASIYGQNVLYEHGVGVSVSESAMKAHKIKRAEQEKTHIRYFRMGDKHTVTSFNAGSMVVNGAFFGATKGGQEYSGIAGFDSIPAQWMGFHVQREDERLSLYDTFIIQLEHISA</sequence>
<gene>
    <name evidence="1" type="ORF">Ql52_gp023</name>
</gene>
<dbReference type="Proteomes" id="UP001301924">
    <property type="component" value="Segment"/>
</dbReference>
<keyword evidence="2" id="KW-1185">Reference proteome</keyword>